<evidence type="ECO:0000256" key="10">
    <source>
        <dbReference type="SAM" id="MobiDB-lite"/>
    </source>
</evidence>
<evidence type="ECO:0000313" key="12">
    <source>
        <dbReference type="Proteomes" id="UP001214638"/>
    </source>
</evidence>
<evidence type="ECO:0000256" key="2">
    <source>
        <dbReference type="ARBA" id="ARBA00009358"/>
    </source>
</evidence>
<dbReference type="SMART" id="SM00320">
    <property type="entry name" value="WD40"/>
    <property type="match status" value="4"/>
</dbReference>
<evidence type="ECO:0000256" key="5">
    <source>
        <dbReference type="ARBA" id="ARBA00022737"/>
    </source>
</evidence>
<feature type="region of interest" description="Disordered" evidence="10">
    <location>
        <begin position="540"/>
        <end position="578"/>
    </location>
</feature>
<dbReference type="InterPro" id="IPR015943">
    <property type="entry name" value="WD40/YVTN_repeat-like_dom_sf"/>
</dbReference>
<keyword evidence="12" id="KW-1185">Reference proteome</keyword>
<dbReference type="PANTHER" id="PTHR13923:SF11">
    <property type="entry name" value="SECRETORY 31, ISOFORM D"/>
    <property type="match status" value="1"/>
</dbReference>
<evidence type="ECO:0000256" key="8">
    <source>
        <dbReference type="ARBA" id="ARBA00022927"/>
    </source>
</evidence>
<reference evidence="11" key="1">
    <citation type="journal article" date="2023" name="Nat. Microbiol.">
        <title>Babesia duncani multi-omics identifies virulence factors and drug targets.</title>
        <authorList>
            <person name="Singh P."/>
            <person name="Lonardi S."/>
            <person name="Liang Q."/>
            <person name="Vydyam P."/>
            <person name="Khabirova E."/>
            <person name="Fang T."/>
            <person name="Gihaz S."/>
            <person name="Thekkiniath J."/>
            <person name="Munshi M."/>
            <person name="Abel S."/>
            <person name="Ciampossin L."/>
            <person name="Batugedara G."/>
            <person name="Gupta M."/>
            <person name="Lu X.M."/>
            <person name="Lenz T."/>
            <person name="Chakravarty S."/>
            <person name="Cornillot E."/>
            <person name="Hu Y."/>
            <person name="Ma W."/>
            <person name="Gonzalez L.M."/>
            <person name="Sanchez S."/>
            <person name="Estrada K."/>
            <person name="Sanchez-Flores A."/>
            <person name="Montero E."/>
            <person name="Harb O.S."/>
            <person name="Le Roch K.G."/>
            <person name="Mamoun C.B."/>
        </authorList>
    </citation>
    <scope>NUCLEOTIDE SEQUENCE</scope>
    <source>
        <strain evidence="11">WA1</strain>
    </source>
</reference>
<dbReference type="GO" id="GO:0070971">
    <property type="term" value="C:endoplasmic reticulum exit site"/>
    <property type="evidence" value="ECO:0007669"/>
    <property type="project" value="TreeGrafter"/>
</dbReference>
<dbReference type="Gene3D" id="1.20.940.10">
    <property type="entry name" value="Functional domain of the splicing factor Prp18"/>
    <property type="match status" value="1"/>
</dbReference>
<dbReference type="Proteomes" id="UP001214638">
    <property type="component" value="Unassembled WGS sequence"/>
</dbReference>
<keyword evidence="5" id="KW-0677">Repeat</keyword>
<evidence type="ECO:0000256" key="3">
    <source>
        <dbReference type="ARBA" id="ARBA00022448"/>
    </source>
</evidence>
<evidence type="ECO:0000256" key="4">
    <source>
        <dbReference type="ARBA" id="ARBA00022574"/>
    </source>
</evidence>
<accession>A0AAD9UP89</accession>
<keyword evidence="3" id="KW-0813">Transport</keyword>
<feature type="repeat" description="WD" evidence="9">
    <location>
        <begin position="311"/>
        <end position="346"/>
    </location>
</feature>
<dbReference type="InterPro" id="IPR001680">
    <property type="entry name" value="WD40_rpt"/>
</dbReference>
<dbReference type="GO" id="GO:0007029">
    <property type="term" value="P:endoplasmic reticulum organization"/>
    <property type="evidence" value="ECO:0007669"/>
    <property type="project" value="TreeGrafter"/>
</dbReference>
<comment type="caution">
    <text evidence="11">The sequence shown here is derived from an EMBL/GenBank/DDBJ whole genome shotgun (WGS) entry which is preliminary data.</text>
</comment>
<dbReference type="GeneID" id="94336385"/>
<name>A0AAD9UP89_9APIC</name>
<dbReference type="SUPFAM" id="SSF50978">
    <property type="entry name" value="WD40 repeat-like"/>
    <property type="match status" value="1"/>
</dbReference>
<dbReference type="GO" id="GO:0005198">
    <property type="term" value="F:structural molecule activity"/>
    <property type="evidence" value="ECO:0007669"/>
    <property type="project" value="TreeGrafter"/>
</dbReference>
<dbReference type="Gene3D" id="2.130.10.10">
    <property type="entry name" value="YVTN repeat-like/Quinoprotein amine dehydrogenase"/>
    <property type="match status" value="1"/>
</dbReference>
<comment type="similarity">
    <text evidence="2">Belongs to the WD repeat SEC31 family.</text>
</comment>
<dbReference type="Gene3D" id="1.25.40.1030">
    <property type="match status" value="1"/>
</dbReference>
<gene>
    <name evidence="11" type="ORF">BdWA1_002087</name>
</gene>
<comment type="subcellular location">
    <subcellularLocation>
        <location evidence="1">Endoplasmic reticulum</location>
    </subcellularLocation>
</comment>
<dbReference type="InterPro" id="IPR040251">
    <property type="entry name" value="SEC31-like"/>
</dbReference>
<dbReference type="PROSITE" id="PS50082">
    <property type="entry name" value="WD_REPEATS_2"/>
    <property type="match status" value="1"/>
</dbReference>
<dbReference type="GO" id="GO:0015031">
    <property type="term" value="P:protein transport"/>
    <property type="evidence" value="ECO:0007669"/>
    <property type="project" value="UniProtKB-KW"/>
</dbReference>
<dbReference type="PANTHER" id="PTHR13923">
    <property type="entry name" value="SEC31-RELATED PROTEIN"/>
    <property type="match status" value="1"/>
</dbReference>
<organism evidence="11 12">
    <name type="scientific">Babesia duncani</name>
    <dbReference type="NCBI Taxonomy" id="323732"/>
    <lineage>
        <taxon>Eukaryota</taxon>
        <taxon>Sar</taxon>
        <taxon>Alveolata</taxon>
        <taxon>Apicomplexa</taxon>
        <taxon>Aconoidasida</taxon>
        <taxon>Piroplasmida</taxon>
        <taxon>Babesiidae</taxon>
        <taxon>Babesia</taxon>
    </lineage>
</organism>
<feature type="compositionally biased region" description="Polar residues" evidence="10">
    <location>
        <begin position="552"/>
        <end position="571"/>
    </location>
</feature>
<evidence type="ECO:0000256" key="1">
    <source>
        <dbReference type="ARBA" id="ARBA00004240"/>
    </source>
</evidence>
<evidence type="ECO:0000256" key="7">
    <source>
        <dbReference type="ARBA" id="ARBA00022892"/>
    </source>
</evidence>
<evidence type="ECO:0000256" key="9">
    <source>
        <dbReference type="PROSITE-ProRule" id="PRU00221"/>
    </source>
</evidence>
<keyword evidence="4 9" id="KW-0853">WD repeat</keyword>
<keyword evidence="8" id="KW-0653">Protein transport</keyword>
<dbReference type="InterPro" id="IPR036322">
    <property type="entry name" value="WD40_repeat_dom_sf"/>
</dbReference>
<dbReference type="KEGG" id="bdw:94336385"/>
<keyword evidence="7" id="KW-0931">ER-Golgi transport</keyword>
<dbReference type="GO" id="GO:0030127">
    <property type="term" value="C:COPII vesicle coat"/>
    <property type="evidence" value="ECO:0007669"/>
    <property type="project" value="TreeGrafter"/>
</dbReference>
<sequence length="1006" mass="109251">MKGLGVFSPNPANSRCILVAPGFDESCGLSSPRSNVGDKFLTLLEFDIKERVEQPTNSLTSQFDSFSNFNNYGYQNSIASQNWEFESYMSSNTGSGIADFHQIHTCPLEFDGGNITSLKWMNCGDQEGIVAIGSINGDVTLLNGADLLAAKPKCKIISNIKVCNTPIKCLSFNAKTNTLGVAGIDGQVSSVDLTSTTEPKVVDISFGKWRVGMVTGLSWNNRLGHILATSGSSSMQSGSMSPSDSTGLVVWDLKVRKPASSFRDPNGRINPVGIEWLPDQLTQLVVAYGDDKSPAIQLWDLRNCSVPLKEIKGHTRGVTSLGFSPHDPSLLLTSGRDDFTRCWSMSHSQGPFYCVSNIQTGALSHHKRIEWHPTFPGLFLGQDTDDDNALLQVFDHSQSESYMPSWVCPMRGVTSGFGGAIHTWNAAGDVRSFNLKSNLEPGTMNTLVESLDILQKLTNNANYSSVCKAQIESNWDSSPLVWKTMDALYLQDSKLLAKCLGYAPMEPQPEPVPAVKVPQEAIENEVDGEEFFNTLREKGAESFCQQPPEPQDPNTLTTPDSKLASPQNTSWGDDKQRSNVVLGNFPEAARQALKRNNIAEALLLAYAGGPDLWLEISQEVTRKANDPFIRTVFHLMQGDIGAIVANSDLGDWRETLSCICNIYSTNRPEFQELAGKLADRLFDSYARGDSKHLVAASVAYLCSSNVPKILETWRLLQDDHGSLDTKARLLVRCTALASIMRHPSLSDVIGMNATLVAEALVEAGEIGKALDCLEIPIIKSAPHASAFASRIQAHTSQAPRFVQQSAPISVAPATPIVAHGTVPSVPTQVAAPMVQNPPSVVSRSVGVPTMPQIGSAPTAVAGAMYPGMPVPWPLPTETQQKVSNTKSTQEANRRIIATSAAPSITPRDLMPQKDLQFCTNVLTSLVPQGDTSRMAQETQRRIDELVSILQNGQLDADANGLILNMCSAIHAGDRSNANILLSNISTKLWNIQNKGWIMCLKRIVPN</sequence>
<dbReference type="EMBL" id="JALLKP010000002">
    <property type="protein sequence ID" value="KAK2196838.1"/>
    <property type="molecule type" value="Genomic_DNA"/>
</dbReference>
<keyword evidence="6" id="KW-0256">Endoplasmic reticulum</keyword>
<protein>
    <submittedName>
        <fullName evidence="11">Bifunctional Protein transport protein SEC31-like/WD40-YVTN repeat-like-containing domain superfamily/WD40-repeat-containing domain superfamily/WD40 repeat</fullName>
    </submittedName>
</protein>
<dbReference type="GO" id="GO:0090110">
    <property type="term" value="P:COPII-coated vesicle cargo loading"/>
    <property type="evidence" value="ECO:0007669"/>
    <property type="project" value="TreeGrafter"/>
</dbReference>
<proteinExistence type="inferred from homology"/>
<dbReference type="AlphaFoldDB" id="A0AAD9UP89"/>
<dbReference type="PROSITE" id="PS50294">
    <property type="entry name" value="WD_REPEATS_REGION"/>
    <property type="match status" value="1"/>
</dbReference>
<evidence type="ECO:0000313" key="11">
    <source>
        <dbReference type="EMBL" id="KAK2196838.1"/>
    </source>
</evidence>
<evidence type="ECO:0000256" key="6">
    <source>
        <dbReference type="ARBA" id="ARBA00022824"/>
    </source>
</evidence>
<dbReference type="RefSeq" id="XP_067803680.1">
    <property type="nucleotide sequence ID" value="XM_067947116.1"/>
</dbReference>